<evidence type="ECO:0000313" key="2">
    <source>
        <dbReference type="Proteomes" id="UP000054324"/>
    </source>
</evidence>
<dbReference type="EMBL" id="KL604843">
    <property type="protein sequence ID" value="KER18272.1"/>
    <property type="molecule type" value="Genomic_DNA"/>
</dbReference>
<organism evidence="1 2">
    <name type="scientific">Opisthorchis viverrini</name>
    <name type="common">Southeast Asian liver fluke</name>
    <dbReference type="NCBI Taxonomy" id="6198"/>
    <lineage>
        <taxon>Eukaryota</taxon>
        <taxon>Metazoa</taxon>
        <taxon>Spiralia</taxon>
        <taxon>Lophotrochozoa</taxon>
        <taxon>Platyhelminthes</taxon>
        <taxon>Trematoda</taxon>
        <taxon>Digenea</taxon>
        <taxon>Opisthorchiida</taxon>
        <taxon>Opisthorchiata</taxon>
        <taxon>Opisthorchiidae</taxon>
        <taxon>Opisthorchis</taxon>
    </lineage>
</organism>
<keyword evidence="2" id="KW-1185">Reference proteome</keyword>
<name>A0A074YYK5_OPIVI</name>
<sequence length="61" mass="6885">MEFKKSEVIAACITRGEIRQDLEDSNLVTYTIAYDEYHEDLVKKGQIGYLSSKTVLTTPAT</sequence>
<dbReference type="AlphaFoldDB" id="A0A074YYK5"/>
<dbReference type="GeneID" id="20326492"/>
<dbReference type="CTD" id="20326492"/>
<gene>
    <name evidence="1" type="ORF">T265_12324</name>
</gene>
<protein>
    <submittedName>
        <fullName evidence="1">Uncharacterized protein</fullName>
    </submittedName>
</protein>
<accession>A0A074YYK5</accession>
<dbReference type="KEGG" id="ovi:T265_12324"/>
<evidence type="ECO:0000313" key="1">
    <source>
        <dbReference type="EMBL" id="KER18272.1"/>
    </source>
</evidence>
<dbReference type="RefSeq" id="XP_009177981.1">
    <property type="nucleotide sequence ID" value="XM_009179717.1"/>
</dbReference>
<reference evidence="1 2" key="1">
    <citation type="submission" date="2013-11" db="EMBL/GenBank/DDBJ databases">
        <title>Opisthorchis viverrini - life in the bile duct.</title>
        <authorList>
            <person name="Young N.D."/>
            <person name="Nagarajan N."/>
            <person name="Lin S.J."/>
            <person name="Korhonen P.K."/>
            <person name="Jex A.R."/>
            <person name="Hall R.S."/>
            <person name="Safavi-Hemami H."/>
            <person name="Kaewkong W."/>
            <person name="Bertrand D."/>
            <person name="Gao S."/>
            <person name="Seet Q."/>
            <person name="Wongkham S."/>
            <person name="Teh B.T."/>
            <person name="Wongkham C."/>
            <person name="Intapan P.M."/>
            <person name="Maleewong W."/>
            <person name="Yang X."/>
            <person name="Hu M."/>
            <person name="Wang Z."/>
            <person name="Hofmann A."/>
            <person name="Sternberg P.W."/>
            <person name="Tan P."/>
            <person name="Wang J."/>
            <person name="Gasser R.B."/>
        </authorList>
    </citation>
    <scope>NUCLEOTIDE SEQUENCE [LARGE SCALE GENOMIC DNA]</scope>
</reference>
<dbReference type="Proteomes" id="UP000054324">
    <property type="component" value="Unassembled WGS sequence"/>
</dbReference>
<proteinExistence type="predicted"/>